<gene>
    <name evidence="2" type="ORF">G3M48_007158</name>
</gene>
<proteinExistence type="predicted"/>
<sequence length="294" mass="32933">MPDAENTQTQKLFGSSRPVISRRLCEKAGKHNDQLTQAERWLFLSRLDLYGKTLAYPDSLDDVEFDKVCGRPPKDVLVRTIKAMTGLGSIPEVLREYWAAGAEAADDENARIDKLSYGALETITMGWWTFDTSEVYAVDDDYEDDAVAAAASRVAESLRPDEFAFEAAVKAKFLLPETTEEEESEGGGGGGGGASSMPSLEEAEKSQEELELLCETYLAEQHVKAEELKRTLQEQLEQELKTASDEDLAAIQELRARMDVEAEEDAKEDDQRQREIEELEMLEDEDAMDWEGEE</sequence>
<feature type="region of interest" description="Disordered" evidence="1">
    <location>
        <begin position="174"/>
        <end position="208"/>
    </location>
</feature>
<keyword evidence="3" id="KW-1185">Reference proteome</keyword>
<dbReference type="EMBL" id="JAAHCF010000503">
    <property type="protein sequence ID" value="KAK8143509.1"/>
    <property type="molecule type" value="Genomic_DNA"/>
</dbReference>
<protein>
    <submittedName>
        <fullName evidence="2">Uncharacterized protein</fullName>
    </submittedName>
</protein>
<name>A0AAW0RNI9_9HYPO</name>
<evidence type="ECO:0000256" key="1">
    <source>
        <dbReference type="SAM" id="MobiDB-lite"/>
    </source>
</evidence>
<comment type="caution">
    <text evidence="2">The sequence shown here is derived from an EMBL/GenBank/DDBJ whole genome shotgun (WGS) entry which is preliminary data.</text>
</comment>
<reference evidence="2 3" key="1">
    <citation type="submission" date="2020-02" db="EMBL/GenBank/DDBJ databases">
        <title>Comparative genomics of the hypocrealean fungal genus Beauvera.</title>
        <authorList>
            <person name="Showalter D.N."/>
            <person name="Bushley K.E."/>
            <person name="Rehner S.A."/>
        </authorList>
    </citation>
    <scope>NUCLEOTIDE SEQUENCE [LARGE SCALE GENOMIC DNA]</scope>
    <source>
        <strain evidence="2 3">ARSEF4384</strain>
    </source>
</reference>
<organism evidence="2 3">
    <name type="scientific">Beauveria asiatica</name>
    <dbReference type="NCBI Taxonomy" id="1069075"/>
    <lineage>
        <taxon>Eukaryota</taxon>
        <taxon>Fungi</taxon>
        <taxon>Dikarya</taxon>
        <taxon>Ascomycota</taxon>
        <taxon>Pezizomycotina</taxon>
        <taxon>Sordariomycetes</taxon>
        <taxon>Hypocreomycetidae</taxon>
        <taxon>Hypocreales</taxon>
        <taxon>Cordycipitaceae</taxon>
        <taxon>Beauveria</taxon>
    </lineage>
</organism>
<feature type="compositionally biased region" description="Acidic residues" evidence="1">
    <location>
        <begin position="277"/>
        <end position="294"/>
    </location>
</feature>
<evidence type="ECO:0000313" key="3">
    <source>
        <dbReference type="Proteomes" id="UP001397290"/>
    </source>
</evidence>
<evidence type="ECO:0000313" key="2">
    <source>
        <dbReference type="EMBL" id="KAK8143509.1"/>
    </source>
</evidence>
<accession>A0AAW0RNI9</accession>
<feature type="region of interest" description="Disordered" evidence="1">
    <location>
        <begin position="259"/>
        <end position="294"/>
    </location>
</feature>
<dbReference type="AlphaFoldDB" id="A0AAW0RNI9"/>
<dbReference type="Proteomes" id="UP001397290">
    <property type="component" value="Unassembled WGS sequence"/>
</dbReference>